<gene>
    <name evidence="1" type="ORF">ACOLOM_LOCUS5094</name>
</gene>
<proteinExistence type="predicted"/>
<organism evidence="1 2">
    <name type="scientific">Acaulospora colombiana</name>
    <dbReference type="NCBI Taxonomy" id="27376"/>
    <lineage>
        <taxon>Eukaryota</taxon>
        <taxon>Fungi</taxon>
        <taxon>Fungi incertae sedis</taxon>
        <taxon>Mucoromycota</taxon>
        <taxon>Glomeromycotina</taxon>
        <taxon>Glomeromycetes</taxon>
        <taxon>Diversisporales</taxon>
        <taxon>Acaulosporaceae</taxon>
        <taxon>Acaulospora</taxon>
    </lineage>
</organism>
<name>A0ACA9M203_9GLOM</name>
<evidence type="ECO:0000313" key="1">
    <source>
        <dbReference type="EMBL" id="CAG8557323.1"/>
    </source>
</evidence>
<protein>
    <submittedName>
        <fullName evidence="1">9818_t:CDS:1</fullName>
    </submittedName>
</protein>
<accession>A0ACA9M203</accession>
<evidence type="ECO:0000313" key="2">
    <source>
        <dbReference type="Proteomes" id="UP000789525"/>
    </source>
</evidence>
<dbReference type="EMBL" id="CAJVPT010008970">
    <property type="protein sequence ID" value="CAG8557323.1"/>
    <property type="molecule type" value="Genomic_DNA"/>
</dbReference>
<keyword evidence="2" id="KW-1185">Reference proteome</keyword>
<comment type="caution">
    <text evidence="1">The sequence shown here is derived from an EMBL/GenBank/DDBJ whole genome shotgun (WGS) entry which is preliminary data.</text>
</comment>
<dbReference type="Proteomes" id="UP000789525">
    <property type="component" value="Unassembled WGS sequence"/>
</dbReference>
<reference evidence="1" key="1">
    <citation type="submission" date="2021-06" db="EMBL/GenBank/DDBJ databases">
        <authorList>
            <person name="Kallberg Y."/>
            <person name="Tangrot J."/>
            <person name="Rosling A."/>
        </authorList>
    </citation>
    <scope>NUCLEOTIDE SEQUENCE</scope>
    <source>
        <strain evidence="1">CL356</strain>
    </source>
</reference>
<sequence length="523" mass="61765">MSSEKIDISDLPFELYDEIFSCFEDDLRSLYSYLQVNRSWCRRVVKYIWRFPFPDDYNRRRCDIQVLFPLFNNEEISILTDVGINLPTSQEPLFNYASYVKEINIIGMAFGAKKWISTQTSVKLDMDTVSTMVMALSTLLLRNTSKIKSLTLFEQFGFRDFLDSMILNDAPSRFKFVNQLTICLKYNSFNTLIDEKLNLLPDLSKNCTNIKHLTVSNFNKNDYKRFDYVISFLRSQKEISICRFYRLEFDFTSTFKSLILPLFNSLRVLVLHNLSRQFRLGFLYLFPNLEALVIRAEFYLPVEDSEDWKKFMQAPSNIKSLNLAGLPEEITVDLIKKSNAKLKWLTMESMPTEVLETAICFCKNITHLTLRYMKMDILKIPKMLNSLHHLSNFTIDPWDHDATGFVEELSKLELKHLRYLDLVLHIRPETFKVFLKNVKFPLEVLIMKGYKFLDGHVEMLMEYVDRQKVDQRFRWLGLVTMRPKEDWKNKFLMEKVEMAKGKFGVLPAEKARISEGWEIKSLF</sequence>